<evidence type="ECO:0008006" key="10">
    <source>
        <dbReference type="Google" id="ProtNLM"/>
    </source>
</evidence>
<dbReference type="PANTHER" id="PTHR11941">
    <property type="entry name" value="ENOYL-COA HYDRATASE-RELATED"/>
    <property type="match status" value="1"/>
</dbReference>
<comment type="similarity">
    <text evidence="3 7">Belongs to the enoyl-CoA hydratase/isomerase family.</text>
</comment>
<dbReference type="HOGENOM" id="CLU_009834_7_6_1"/>
<dbReference type="OrthoDB" id="2139957at2759"/>
<dbReference type="GO" id="GO:0005739">
    <property type="term" value="C:mitochondrion"/>
    <property type="evidence" value="ECO:0007669"/>
    <property type="project" value="TreeGrafter"/>
</dbReference>
<dbReference type="PANTHER" id="PTHR11941:SF68">
    <property type="entry name" value="CARNITINYL-COA DEHYDRATASE"/>
    <property type="match status" value="1"/>
</dbReference>
<dbReference type="GeneID" id="25305535"/>
<evidence type="ECO:0000256" key="6">
    <source>
        <dbReference type="ARBA" id="ARBA00023239"/>
    </source>
</evidence>
<accession>A0A0D2GF52</accession>
<dbReference type="Gene3D" id="3.90.226.10">
    <property type="entry name" value="2-enoyl-CoA Hydratase, Chain A, domain 1"/>
    <property type="match status" value="1"/>
</dbReference>
<evidence type="ECO:0000256" key="4">
    <source>
        <dbReference type="ARBA" id="ARBA00023140"/>
    </source>
</evidence>
<dbReference type="CDD" id="cd06558">
    <property type="entry name" value="crotonase-like"/>
    <property type="match status" value="1"/>
</dbReference>
<dbReference type="FunFam" id="3.90.226.10:FF:000074">
    <property type="entry name" value="Enoyl-CoA hydratase (AFU_orthologue AFUA_2G10650)"/>
    <property type="match status" value="1"/>
</dbReference>
<evidence type="ECO:0000256" key="1">
    <source>
        <dbReference type="ARBA" id="ARBA00004275"/>
    </source>
</evidence>
<dbReference type="InterPro" id="IPR001753">
    <property type="entry name" value="Enoyl-CoA_hydra/iso"/>
</dbReference>
<dbReference type="EMBL" id="KN846972">
    <property type="protein sequence ID" value="KIW79433.1"/>
    <property type="molecule type" value="Genomic_DNA"/>
</dbReference>
<dbReference type="GO" id="GO:0016853">
    <property type="term" value="F:isomerase activity"/>
    <property type="evidence" value="ECO:0007669"/>
    <property type="project" value="UniProtKB-KW"/>
</dbReference>
<keyword evidence="5" id="KW-0413">Isomerase</keyword>
<dbReference type="InterPro" id="IPR014748">
    <property type="entry name" value="Enoyl-CoA_hydra_C"/>
</dbReference>
<reference evidence="8 9" key="1">
    <citation type="submission" date="2015-01" db="EMBL/GenBank/DDBJ databases">
        <title>The Genome Sequence of Fonsecaea pedrosoi CBS 271.37.</title>
        <authorList>
            <consortium name="The Broad Institute Genomics Platform"/>
            <person name="Cuomo C."/>
            <person name="de Hoog S."/>
            <person name="Gorbushina A."/>
            <person name="Stielow B."/>
            <person name="Teixiera M."/>
            <person name="Abouelleil A."/>
            <person name="Chapman S.B."/>
            <person name="Priest M."/>
            <person name="Young S.K."/>
            <person name="Wortman J."/>
            <person name="Nusbaum C."/>
            <person name="Birren B."/>
        </authorList>
    </citation>
    <scope>NUCLEOTIDE SEQUENCE [LARGE SCALE GENOMIC DNA]</scope>
    <source>
        <strain evidence="8 9">CBS 271.37</strain>
    </source>
</reference>
<evidence type="ECO:0000256" key="5">
    <source>
        <dbReference type="ARBA" id="ARBA00023235"/>
    </source>
</evidence>
<dbReference type="Gene3D" id="1.10.12.10">
    <property type="entry name" value="Lyase 2-enoyl-coa Hydratase, Chain A, domain 2"/>
    <property type="match status" value="1"/>
</dbReference>
<evidence type="ECO:0000313" key="9">
    <source>
        <dbReference type="Proteomes" id="UP000053029"/>
    </source>
</evidence>
<sequence>MGIHEAFESPPPKCGGCDVTFPEAHIMLATINRPRQLNSIPYALHWEMDALFKWFDNEPSLRVAIITGTGNRAFCVGSDLIEMQRVKKSGDDSWKAEPYKYTHPTTGFAGLSRREGKKPVVAAVNGYALGGGWEIALNCDVVIAARNAQFGLPEAKVGLYAYGGGLPRLIRTAGLHVASEIALSGRSITAEEALQRNLVNYISKKPETLIDEAIEIARGIAAVSPDAMIITRSALREAWEIPSVERAFQNTHERFYEKMMAGENSSEGLAAFREKRPPRWKPSKL</sequence>
<organism evidence="8 9">
    <name type="scientific">Fonsecaea pedrosoi CBS 271.37</name>
    <dbReference type="NCBI Taxonomy" id="1442368"/>
    <lineage>
        <taxon>Eukaryota</taxon>
        <taxon>Fungi</taxon>
        <taxon>Dikarya</taxon>
        <taxon>Ascomycota</taxon>
        <taxon>Pezizomycotina</taxon>
        <taxon>Eurotiomycetes</taxon>
        <taxon>Chaetothyriomycetidae</taxon>
        <taxon>Chaetothyriales</taxon>
        <taxon>Herpotrichiellaceae</taxon>
        <taxon>Fonsecaea</taxon>
    </lineage>
</organism>
<dbReference type="STRING" id="1442368.A0A0D2GF52"/>
<dbReference type="GO" id="GO:0005777">
    <property type="term" value="C:peroxisome"/>
    <property type="evidence" value="ECO:0007669"/>
    <property type="project" value="UniProtKB-SubCell"/>
</dbReference>
<dbReference type="Pfam" id="PF00378">
    <property type="entry name" value="ECH_1"/>
    <property type="match status" value="1"/>
</dbReference>
<dbReference type="RefSeq" id="XP_013283241.1">
    <property type="nucleotide sequence ID" value="XM_013427787.1"/>
</dbReference>
<dbReference type="AlphaFoldDB" id="A0A0D2GF52"/>
<keyword evidence="4" id="KW-0576">Peroxisome</keyword>
<dbReference type="InterPro" id="IPR029045">
    <property type="entry name" value="ClpP/crotonase-like_dom_sf"/>
</dbReference>
<comment type="pathway">
    <text evidence="2">Siderophore biosynthesis.</text>
</comment>
<dbReference type="Proteomes" id="UP000053029">
    <property type="component" value="Unassembled WGS sequence"/>
</dbReference>
<evidence type="ECO:0000313" key="8">
    <source>
        <dbReference type="EMBL" id="KIW79433.1"/>
    </source>
</evidence>
<dbReference type="VEuPathDB" id="FungiDB:Z517_06045"/>
<dbReference type="InterPro" id="IPR018376">
    <property type="entry name" value="Enoyl-CoA_hyd/isom_CS"/>
</dbReference>
<dbReference type="PROSITE" id="PS00166">
    <property type="entry name" value="ENOYL_COA_HYDRATASE"/>
    <property type="match status" value="1"/>
</dbReference>
<name>A0A0D2GF52_9EURO</name>
<dbReference type="SUPFAM" id="SSF52096">
    <property type="entry name" value="ClpP/crotonase"/>
    <property type="match status" value="1"/>
</dbReference>
<protein>
    <recommendedName>
        <fullName evidence="10">Enoyl-CoA hydratase</fullName>
    </recommendedName>
</protein>
<evidence type="ECO:0000256" key="7">
    <source>
        <dbReference type="RuleBase" id="RU003707"/>
    </source>
</evidence>
<gene>
    <name evidence="8" type="ORF">Z517_06045</name>
</gene>
<dbReference type="GO" id="GO:0016829">
    <property type="term" value="F:lyase activity"/>
    <property type="evidence" value="ECO:0007669"/>
    <property type="project" value="UniProtKB-KW"/>
</dbReference>
<evidence type="ECO:0000256" key="2">
    <source>
        <dbReference type="ARBA" id="ARBA00004924"/>
    </source>
</evidence>
<dbReference type="GO" id="GO:0006635">
    <property type="term" value="P:fatty acid beta-oxidation"/>
    <property type="evidence" value="ECO:0007669"/>
    <property type="project" value="TreeGrafter"/>
</dbReference>
<keyword evidence="9" id="KW-1185">Reference proteome</keyword>
<keyword evidence="6" id="KW-0456">Lyase</keyword>
<proteinExistence type="inferred from homology"/>
<evidence type="ECO:0000256" key="3">
    <source>
        <dbReference type="ARBA" id="ARBA00005254"/>
    </source>
</evidence>
<comment type="subcellular location">
    <subcellularLocation>
        <location evidence="1">Peroxisome</location>
    </subcellularLocation>
</comment>